<dbReference type="Gene3D" id="3.30.300.30">
    <property type="match status" value="1"/>
</dbReference>
<dbReference type="InterPro" id="IPR045851">
    <property type="entry name" value="AMP-bd_C_sf"/>
</dbReference>
<dbReference type="InterPro" id="IPR000873">
    <property type="entry name" value="AMP-dep_synth/lig_dom"/>
</dbReference>
<dbReference type="PROSITE" id="PS00455">
    <property type="entry name" value="AMP_BINDING"/>
    <property type="match status" value="1"/>
</dbReference>
<keyword evidence="5" id="KW-1185">Reference proteome</keyword>
<dbReference type="InterPro" id="IPR042099">
    <property type="entry name" value="ANL_N_sf"/>
</dbReference>
<dbReference type="PANTHER" id="PTHR43767">
    <property type="entry name" value="LONG-CHAIN-FATTY-ACID--COA LIGASE"/>
    <property type="match status" value="1"/>
</dbReference>
<evidence type="ECO:0000259" key="2">
    <source>
        <dbReference type="Pfam" id="PF00501"/>
    </source>
</evidence>
<gene>
    <name evidence="4" type="primary">fadD3</name>
    <name evidence="4" type="ORF">GCM10023094_37460</name>
</gene>
<evidence type="ECO:0000259" key="3">
    <source>
        <dbReference type="Pfam" id="PF13193"/>
    </source>
</evidence>
<dbReference type="SUPFAM" id="SSF56801">
    <property type="entry name" value="Acetyl-CoA synthetase-like"/>
    <property type="match status" value="1"/>
</dbReference>
<keyword evidence="1" id="KW-0472">Membrane</keyword>
<dbReference type="InterPro" id="IPR025110">
    <property type="entry name" value="AMP-bd_C"/>
</dbReference>
<dbReference type="Pfam" id="PF13193">
    <property type="entry name" value="AMP-binding_C"/>
    <property type="match status" value="1"/>
</dbReference>
<protein>
    <submittedName>
        <fullName evidence="4">3-((3aS,4S,7aS)-7a-methyl-1, 5-dioxo-octahydro-1H- inden-4-yl)propanoate--CoA ligase FadD3</fullName>
    </submittedName>
</protein>
<sequence>MAATIGSALHWWADTKGDQRALVVDDETLTYRELQDWSSRVARRIADAGIAPGDRVGVLGPNSMTWPVLALGVLKAGAVLVPLNPRLKPAELRKVLDDAGAVLTIAPAEFAEQIEQTRTLGQDFRSLSFDEFTGLRAGGRDDFRIDVAPDEPVALLFTSGSTGLSKGVICTNRTLLSIVFEATLTEEGFRPGSTSLLLLPLVFTPGLVWGLVMAVVLGNTLVIEKEFKPARAARLIGEHRVNALFGVPLVFEAIAKTPEFADTEISSLRTAIVGGAAVAPALLKAWADKGVELRQIYGMTEAGGVATATTRAEAFTHPDTCGRGSIFTELKVVRSDGTDADPGEEGEIVLRGPGVTPGYWDDDESTAQALRGGWLHSGDLGTLDDGGRVKFVDRMKDLIITGGINISPVEIERVIGDIDGVEEVAVIAAADERFGETPAAIVTVRGDVDAAVIVAHCDRVVADYKVPRYVVIRDEPLPRLPSGKLSKTAIRCEYRDVAERFNKVR</sequence>
<comment type="caution">
    <text evidence="4">The sequence shown here is derived from an EMBL/GenBank/DDBJ whole genome shotgun (WGS) entry which is preliminary data.</text>
</comment>
<evidence type="ECO:0000313" key="4">
    <source>
        <dbReference type="EMBL" id="GAA4484374.1"/>
    </source>
</evidence>
<evidence type="ECO:0000256" key="1">
    <source>
        <dbReference type="SAM" id="Phobius"/>
    </source>
</evidence>
<keyword evidence="4" id="KW-0436">Ligase</keyword>
<feature type="transmembrane region" description="Helical" evidence="1">
    <location>
        <begin position="196"/>
        <end position="218"/>
    </location>
</feature>
<dbReference type="RefSeq" id="WP_345348402.1">
    <property type="nucleotide sequence ID" value="NZ_BAABFB010000059.1"/>
</dbReference>
<dbReference type="PANTHER" id="PTHR43767:SF1">
    <property type="entry name" value="NONRIBOSOMAL PEPTIDE SYNTHASE PES1 (EUROFUNG)-RELATED"/>
    <property type="match status" value="1"/>
</dbReference>
<dbReference type="InterPro" id="IPR020845">
    <property type="entry name" value="AMP-binding_CS"/>
</dbReference>
<organism evidence="4 5">
    <name type="scientific">Rhodococcus olei</name>
    <dbReference type="NCBI Taxonomy" id="2161675"/>
    <lineage>
        <taxon>Bacteria</taxon>
        <taxon>Bacillati</taxon>
        <taxon>Actinomycetota</taxon>
        <taxon>Actinomycetes</taxon>
        <taxon>Mycobacteriales</taxon>
        <taxon>Nocardiaceae</taxon>
        <taxon>Rhodococcus</taxon>
    </lineage>
</organism>
<name>A0ABP8PD95_9NOCA</name>
<reference evidence="5" key="1">
    <citation type="journal article" date="2019" name="Int. J. Syst. Evol. Microbiol.">
        <title>The Global Catalogue of Microorganisms (GCM) 10K type strain sequencing project: providing services to taxonomists for standard genome sequencing and annotation.</title>
        <authorList>
            <consortium name="The Broad Institute Genomics Platform"/>
            <consortium name="The Broad Institute Genome Sequencing Center for Infectious Disease"/>
            <person name="Wu L."/>
            <person name="Ma J."/>
        </authorList>
    </citation>
    <scope>NUCLEOTIDE SEQUENCE [LARGE SCALE GENOMIC DNA]</scope>
    <source>
        <strain evidence="5">JCM 32206</strain>
    </source>
</reference>
<dbReference type="EMBL" id="BAABFB010000059">
    <property type="protein sequence ID" value="GAA4484374.1"/>
    <property type="molecule type" value="Genomic_DNA"/>
</dbReference>
<feature type="domain" description="AMP-dependent synthetase/ligase" evidence="2">
    <location>
        <begin position="10"/>
        <end position="360"/>
    </location>
</feature>
<proteinExistence type="predicted"/>
<dbReference type="Pfam" id="PF00501">
    <property type="entry name" value="AMP-binding"/>
    <property type="match status" value="1"/>
</dbReference>
<keyword evidence="1" id="KW-0812">Transmembrane</keyword>
<keyword evidence="1" id="KW-1133">Transmembrane helix</keyword>
<feature type="domain" description="AMP-binding enzyme C-terminal" evidence="3">
    <location>
        <begin position="410"/>
        <end position="484"/>
    </location>
</feature>
<evidence type="ECO:0000313" key="5">
    <source>
        <dbReference type="Proteomes" id="UP001501183"/>
    </source>
</evidence>
<dbReference type="InterPro" id="IPR050237">
    <property type="entry name" value="ATP-dep_AMP-bd_enzyme"/>
</dbReference>
<accession>A0ABP8PD95</accession>
<dbReference type="Proteomes" id="UP001501183">
    <property type="component" value="Unassembled WGS sequence"/>
</dbReference>
<dbReference type="Gene3D" id="3.40.50.12780">
    <property type="entry name" value="N-terminal domain of ligase-like"/>
    <property type="match status" value="1"/>
</dbReference>
<dbReference type="GO" id="GO:0016874">
    <property type="term" value="F:ligase activity"/>
    <property type="evidence" value="ECO:0007669"/>
    <property type="project" value="UniProtKB-KW"/>
</dbReference>